<accession>X0V080</accession>
<feature type="domain" description="Serine aminopeptidase S33" evidence="1">
    <location>
        <begin position="14"/>
        <end position="105"/>
    </location>
</feature>
<organism evidence="2">
    <name type="scientific">marine sediment metagenome</name>
    <dbReference type="NCBI Taxonomy" id="412755"/>
    <lineage>
        <taxon>unclassified sequences</taxon>
        <taxon>metagenomes</taxon>
        <taxon>ecological metagenomes</taxon>
    </lineage>
</organism>
<evidence type="ECO:0000259" key="1">
    <source>
        <dbReference type="Pfam" id="PF12146"/>
    </source>
</evidence>
<dbReference type="AlphaFoldDB" id="X0V080"/>
<comment type="caution">
    <text evidence="2">The sequence shown here is derived from an EMBL/GenBank/DDBJ whole genome shotgun (WGS) entry which is preliminary data.</text>
</comment>
<protein>
    <recommendedName>
        <fullName evidence="1">Serine aminopeptidase S33 domain-containing protein</fullName>
    </recommendedName>
</protein>
<dbReference type="PANTHER" id="PTHR42886:SF53">
    <property type="entry name" value="ALPHA_BETA-HYDROLASES SUPERFAMILY PROTEIN"/>
    <property type="match status" value="1"/>
</dbReference>
<proteinExistence type="predicted"/>
<evidence type="ECO:0000313" key="2">
    <source>
        <dbReference type="EMBL" id="GAF94060.1"/>
    </source>
</evidence>
<sequence length="219" mass="25322">ILTHSFKGDKDYDQFIKNFSFTLAENGYTAYRFDCFGSGESEGDFIDATVTSEIEDLEDIIKYVREQNHEAICLVGLSLGGIVSILAYDNSIKCLILWGPPLDLSILYKRYKSQFADREYLEQTQKYSGKKIIVGRKMWEEFNEYQVPDKLPEITSPVLVIYGENDELTDVYKKGEIFNKFNTDKKELMVIKNGDHDFLIPEAQKEASDLSINWIKKYL</sequence>
<name>X0V080_9ZZZZ</name>
<reference evidence="2" key="1">
    <citation type="journal article" date="2014" name="Front. Microbiol.">
        <title>High frequency of phylogenetically diverse reductive dehalogenase-homologous genes in deep subseafloor sedimentary metagenomes.</title>
        <authorList>
            <person name="Kawai M."/>
            <person name="Futagami T."/>
            <person name="Toyoda A."/>
            <person name="Takaki Y."/>
            <person name="Nishi S."/>
            <person name="Hori S."/>
            <person name="Arai W."/>
            <person name="Tsubouchi T."/>
            <person name="Morono Y."/>
            <person name="Uchiyama I."/>
            <person name="Ito T."/>
            <person name="Fujiyama A."/>
            <person name="Inagaki F."/>
            <person name="Takami H."/>
        </authorList>
    </citation>
    <scope>NUCLEOTIDE SEQUENCE</scope>
    <source>
        <strain evidence="2">Expedition CK06-06</strain>
    </source>
</reference>
<dbReference type="PANTHER" id="PTHR42886">
    <property type="entry name" value="RE40534P-RELATED"/>
    <property type="match status" value="1"/>
</dbReference>
<dbReference type="Gene3D" id="3.40.50.1820">
    <property type="entry name" value="alpha/beta hydrolase"/>
    <property type="match status" value="1"/>
</dbReference>
<gene>
    <name evidence="2" type="ORF">S01H1_19412</name>
</gene>
<dbReference type="InterPro" id="IPR029058">
    <property type="entry name" value="AB_hydrolase_fold"/>
</dbReference>
<dbReference type="Pfam" id="PF12146">
    <property type="entry name" value="Hydrolase_4"/>
    <property type="match status" value="1"/>
</dbReference>
<dbReference type="EMBL" id="BARS01010482">
    <property type="protein sequence ID" value="GAF94060.1"/>
    <property type="molecule type" value="Genomic_DNA"/>
</dbReference>
<feature type="non-terminal residue" evidence="2">
    <location>
        <position position="1"/>
    </location>
</feature>
<dbReference type="InterPro" id="IPR022742">
    <property type="entry name" value="Hydrolase_4"/>
</dbReference>
<dbReference type="SUPFAM" id="SSF53474">
    <property type="entry name" value="alpha/beta-Hydrolases"/>
    <property type="match status" value="1"/>
</dbReference>